<evidence type="ECO:0000313" key="1">
    <source>
        <dbReference type="EMBL" id="TMM45791.1"/>
    </source>
</evidence>
<dbReference type="OrthoDB" id="5901060at2"/>
<proteinExistence type="predicted"/>
<organism evidence="1 2">
    <name type="scientific">Colwellia ponticola</name>
    <dbReference type="NCBI Taxonomy" id="2304625"/>
    <lineage>
        <taxon>Bacteria</taxon>
        <taxon>Pseudomonadati</taxon>
        <taxon>Pseudomonadota</taxon>
        <taxon>Gammaproteobacteria</taxon>
        <taxon>Alteromonadales</taxon>
        <taxon>Colwelliaceae</taxon>
        <taxon>Colwellia</taxon>
    </lineage>
</organism>
<dbReference type="Proteomes" id="UP000307702">
    <property type="component" value="Unassembled WGS sequence"/>
</dbReference>
<comment type="caution">
    <text evidence="1">The sequence shown here is derived from an EMBL/GenBank/DDBJ whole genome shotgun (WGS) entry which is preliminary data.</text>
</comment>
<accession>A0A8H2JQ64</accession>
<reference evidence="1 2" key="1">
    <citation type="submission" date="2019-05" db="EMBL/GenBank/DDBJ databases">
        <title>Colwellia ponticola sp. nov., isolated from seawater.</title>
        <authorList>
            <person name="Yoon J.-H."/>
        </authorList>
    </citation>
    <scope>NUCLEOTIDE SEQUENCE [LARGE SCALE GENOMIC DNA]</scope>
    <source>
        <strain evidence="1 2">OISW-25</strain>
    </source>
</reference>
<dbReference type="AlphaFoldDB" id="A0A8H2JQ64"/>
<sequence length="177" mass="19849">MIKASERKRALAKPNTTTSSLNNYQINTSNAFDTFANYDVWTTDQNLTDLVHYFHTEAYSNLSAGGRVADANGAPVIGEQMVVVTAVNGEKIHEVVTTNVFGKFSASFDLPRCTGNTITKRFDSNFGTPRDVWEVEYKPAQVIEMYPASQIGDSNKDVRSLRYIHICDETFIETIHR</sequence>
<dbReference type="EMBL" id="SZVP01000005">
    <property type="protein sequence ID" value="TMM45791.1"/>
    <property type="molecule type" value="Genomic_DNA"/>
</dbReference>
<keyword evidence="2" id="KW-1185">Reference proteome</keyword>
<dbReference type="RefSeq" id="WP_138622268.1">
    <property type="nucleotide sequence ID" value="NZ_SZVP01000005.1"/>
</dbReference>
<evidence type="ECO:0000313" key="2">
    <source>
        <dbReference type="Proteomes" id="UP000307702"/>
    </source>
</evidence>
<protein>
    <submittedName>
        <fullName evidence="1">Uncharacterized protein</fullName>
    </submittedName>
</protein>
<name>A0A8H2JQ64_9GAMM</name>
<gene>
    <name evidence="1" type="ORF">FCS21_08225</name>
</gene>